<organism evidence="7 8">
    <name type="scientific">Phreatobacter cathodiphilus</name>
    <dbReference type="NCBI Taxonomy" id="1868589"/>
    <lineage>
        <taxon>Bacteria</taxon>
        <taxon>Pseudomonadati</taxon>
        <taxon>Pseudomonadota</taxon>
        <taxon>Alphaproteobacteria</taxon>
        <taxon>Hyphomicrobiales</taxon>
        <taxon>Phreatobacteraceae</taxon>
        <taxon>Phreatobacter</taxon>
    </lineage>
</organism>
<accession>A0A2S0NFF9</accession>
<feature type="active site" description="O-(5'-phospho-DNA)-serine intermediate" evidence="4 5">
    <location>
        <position position="10"/>
    </location>
</feature>
<dbReference type="RefSeq" id="WP_106750003.1">
    <property type="nucleotide sequence ID" value="NZ_CP027668.1"/>
</dbReference>
<keyword evidence="8" id="KW-1185">Reference proteome</keyword>
<evidence type="ECO:0000256" key="1">
    <source>
        <dbReference type="ARBA" id="ARBA00022908"/>
    </source>
</evidence>
<dbReference type="PANTHER" id="PTHR30461:SF2">
    <property type="entry name" value="SERINE RECOMBINASE PINE-RELATED"/>
    <property type="match status" value="1"/>
</dbReference>
<evidence type="ECO:0000313" key="7">
    <source>
        <dbReference type="EMBL" id="AVO46633.1"/>
    </source>
</evidence>
<dbReference type="InterPro" id="IPR006118">
    <property type="entry name" value="Recombinase_CS"/>
</dbReference>
<dbReference type="PANTHER" id="PTHR30461">
    <property type="entry name" value="DNA-INVERTASE FROM LAMBDOID PROPHAGE"/>
    <property type="match status" value="1"/>
</dbReference>
<proteinExistence type="predicted"/>
<feature type="domain" description="Resolvase/invertase-type recombinase catalytic" evidence="6">
    <location>
        <begin position="2"/>
        <end position="150"/>
    </location>
</feature>
<dbReference type="CDD" id="cd03768">
    <property type="entry name" value="SR_ResInv"/>
    <property type="match status" value="1"/>
</dbReference>
<evidence type="ECO:0000256" key="2">
    <source>
        <dbReference type="ARBA" id="ARBA00023125"/>
    </source>
</evidence>
<dbReference type="KEGG" id="phr:C6569_17065"/>
<dbReference type="Gene3D" id="3.40.50.1390">
    <property type="entry name" value="Resolvase, N-terminal catalytic domain"/>
    <property type="match status" value="1"/>
</dbReference>
<dbReference type="SMART" id="SM00857">
    <property type="entry name" value="Resolvase"/>
    <property type="match status" value="1"/>
</dbReference>
<dbReference type="Proteomes" id="UP000237889">
    <property type="component" value="Chromosome"/>
</dbReference>
<sequence>MTVYGYLRVSTARQADEGHSLEVQRRQIEGYALMKGLVVEQWVVEEGVSGAIPVAKRTLGGPMFSALRSGDVLIAAKLDRLFRSALDALGVVERLGEMNVRLHLLDLGGDIAGSGLGKLFLTIVAAFAEAERDRLRERVSAVKADQRQKGRYLGGILPFGYRVEDGGLIPATDHFAIQEIRHLSRSGKTLRQIAREMDAKGVRISHAGVAKILRREDSAQAR</sequence>
<dbReference type="InterPro" id="IPR036162">
    <property type="entry name" value="Resolvase-like_N_sf"/>
</dbReference>
<dbReference type="SUPFAM" id="SSF53041">
    <property type="entry name" value="Resolvase-like"/>
    <property type="match status" value="1"/>
</dbReference>
<dbReference type="GO" id="GO:0000150">
    <property type="term" value="F:DNA strand exchange activity"/>
    <property type="evidence" value="ECO:0007669"/>
    <property type="project" value="InterPro"/>
</dbReference>
<keyword evidence="1" id="KW-0229">DNA integration</keyword>
<dbReference type="InterPro" id="IPR038109">
    <property type="entry name" value="DNA_bind_recomb_sf"/>
</dbReference>
<keyword evidence="3" id="KW-0233">DNA recombination</keyword>
<dbReference type="EMBL" id="CP027668">
    <property type="protein sequence ID" value="AVO46633.1"/>
    <property type="molecule type" value="Genomic_DNA"/>
</dbReference>
<dbReference type="OrthoDB" id="9800103at2"/>
<dbReference type="Gene3D" id="3.90.1750.20">
    <property type="entry name" value="Putative Large Serine Recombinase, Chain B, Domain 2"/>
    <property type="match status" value="1"/>
</dbReference>
<evidence type="ECO:0000256" key="3">
    <source>
        <dbReference type="ARBA" id="ARBA00023172"/>
    </source>
</evidence>
<evidence type="ECO:0000259" key="6">
    <source>
        <dbReference type="PROSITE" id="PS51736"/>
    </source>
</evidence>
<keyword evidence="2" id="KW-0238">DNA-binding</keyword>
<gene>
    <name evidence="7" type="ORF">C6569_17065</name>
</gene>
<evidence type="ECO:0000256" key="5">
    <source>
        <dbReference type="PROSITE-ProRule" id="PRU10137"/>
    </source>
</evidence>
<evidence type="ECO:0000313" key="8">
    <source>
        <dbReference type="Proteomes" id="UP000237889"/>
    </source>
</evidence>
<dbReference type="PROSITE" id="PS00397">
    <property type="entry name" value="RECOMBINASES_1"/>
    <property type="match status" value="1"/>
</dbReference>
<dbReference type="InterPro" id="IPR050639">
    <property type="entry name" value="SSR_resolvase"/>
</dbReference>
<dbReference type="AlphaFoldDB" id="A0A2S0NFF9"/>
<reference evidence="7 8" key="1">
    <citation type="submission" date="2018-03" db="EMBL/GenBank/DDBJ databases">
        <title>Genome sequencing of Phreatobacter sp.</title>
        <authorList>
            <person name="Kim S.-J."/>
            <person name="Heo J."/>
            <person name="Kwon S.-W."/>
        </authorList>
    </citation>
    <scope>NUCLEOTIDE SEQUENCE [LARGE SCALE GENOMIC DNA]</scope>
    <source>
        <strain evidence="7 8">S-12</strain>
    </source>
</reference>
<dbReference type="InterPro" id="IPR006119">
    <property type="entry name" value="Resolv_N"/>
</dbReference>
<dbReference type="GO" id="GO:0015074">
    <property type="term" value="P:DNA integration"/>
    <property type="evidence" value="ECO:0007669"/>
    <property type="project" value="UniProtKB-KW"/>
</dbReference>
<protein>
    <submittedName>
        <fullName evidence="7">Resolvase</fullName>
    </submittedName>
</protein>
<dbReference type="PROSITE" id="PS51736">
    <property type="entry name" value="RECOMBINASES_3"/>
    <property type="match status" value="1"/>
</dbReference>
<dbReference type="Pfam" id="PF00239">
    <property type="entry name" value="Resolvase"/>
    <property type="match status" value="1"/>
</dbReference>
<evidence type="ECO:0000256" key="4">
    <source>
        <dbReference type="PIRSR" id="PIRSR606118-50"/>
    </source>
</evidence>
<dbReference type="GO" id="GO:0003677">
    <property type="term" value="F:DNA binding"/>
    <property type="evidence" value="ECO:0007669"/>
    <property type="project" value="UniProtKB-KW"/>
</dbReference>
<name>A0A2S0NFF9_9HYPH</name>